<evidence type="ECO:0000313" key="2">
    <source>
        <dbReference type="EMBL" id="KAF2684887.1"/>
    </source>
</evidence>
<gene>
    <name evidence="2" type="ORF">K458DRAFT_388584</name>
</gene>
<feature type="compositionally biased region" description="Basic and acidic residues" evidence="1">
    <location>
        <begin position="1"/>
        <end position="11"/>
    </location>
</feature>
<dbReference type="Proteomes" id="UP000799291">
    <property type="component" value="Unassembled WGS sequence"/>
</dbReference>
<sequence>MKDGVSTRKEQFNASPSAGLERPGIDESPIQPHHPEGMPDLHPRRRHCRHTAPSNELILTSSDEIYIEKMDPDYSGYDAFTQKHLIPENFEFAFVTLNAWDLRVQLPREACDKVVVLPPYLQHPAHREHLVRTPRTPLGAPILELIEDPLRAAWKAVLKAADVSCELAANERHRVKLAQVSGPARPTHQQLQPRMNKRMSEDRRDGAWDGVEFVRRQEEEERRSRR</sequence>
<dbReference type="AlphaFoldDB" id="A0A6G1J2Y4"/>
<feature type="region of interest" description="Disordered" evidence="1">
    <location>
        <begin position="180"/>
        <end position="226"/>
    </location>
</feature>
<name>A0A6G1J2Y4_9PLEO</name>
<reference evidence="2" key="1">
    <citation type="journal article" date="2020" name="Stud. Mycol.">
        <title>101 Dothideomycetes genomes: a test case for predicting lifestyles and emergence of pathogens.</title>
        <authorList>
            <person name="Haridas S."/>
            <person name="Albert R."/>
            <person name="Binder M."/>
            <person name="Bloem J."/>
            <person name="Labutti K."/>
            <person name="Salamov A."/>
            <person name="Andreopoulos B."/>
            <person name="Baker S."/>
            <person name="Barry K."/>
            <person name="Bills G."/>
            <person name="Bluhm B."/>
            <person name="Cannon C."/>
            <person name="Castanera R."/>
            <person name="Culley D."/>
            <person name="Daum C."/>
            <person name="Ezra D."/>
            <person name="Gonzalez J."/>
            <person name="Henrissat B."/>
            <person name="Kuo A."/>
            <person name="Liang C."/>
            <person name="Lipzen A."/>
            <person name="Lutzoni F."/>
            <person name="Magnuson J."/>
            <person name="Mondo S."/>
            <person name="Nolan M."/>
            <person name="Ohm R."/>
            <person name="Pangilinan J."/>
            <person name="Park H.-J."/>
            <person name="Ramirez L."/>
            <person name="Alfaro M."/>
            <person name="Sun H."/>
            <person name="Tritt A."/>
            <person name="Yoshinaga Y."/>
            <person name="Zwiers L.-H."/>
            <person name="Turgeon B."/>
            <person name="Goodwin S."/>
            <person name="Spatafora J."/>
            <person name="Crous P."/>
            <person name="Grigoriev I."/>
        </authorList>
    </citation>
    <scope>NUCLEOTIDE SEQUENCE</scope>
    <source>
        <strain evidence="2">CBS 122367</strain>
    </source>
</reference>
<evidence type="ECO:0000313" key="3">
    <source>
        <dbReference type="Proteomes" id="UP000799291"/>
    </source>
</evidence>
<feature type="compositionally biased region" description="Basic and acidic residues" evidence="1">
    <location>
        <begin position="198"/>
        <end position="226"/>
    </location>
</feature>
<keyword evidence="3" id="KW-1185">Reference proteome</keyword>
<organism evidence="2 3">
    <name type="scientific">Lentithecium fluviatile CBS 122367</name>
    <dbReference type="NCBI Taxonomy" id="1168545"/>
    <lineage>
        <taxon>Eukaryota</taxon>
        <taxon>Fungi</taxon>
        <taxon>Dikarya</taxon>
        <taxon>Ascomycota</taxon>
        <taxon>Pezizomycotina</taxon>
        <taxon>Dothideomycetes</taxon>
        <taxon>Pleosporomycetidae</taxon>
        <taxon>Pleosporales</taxon>
        <taxon>Massarineae</taxon>
        <taxon>Lentitheciaceae</taxon>
        <taxon>Lentithecium</taxon>
    </lineage>
</organism>
<proteinExistence type="predicted"/>
<dbReference type="OrthoDB" id="448399at2759"/>
<dbReference type="EMBL" id="MU005580">
    <property type="protein sequence ID" value="KAF2684887.1"/>
    <property type="molecule type" value="Genomic_DNA"/>
</dbReference>
<feature type="region of interest" description="Disordered" evidence="1">
    <location>
        <begin position="1"/>
        <end position="47"/>
    </location>
</feature>
<accession>A0A6G1J2Y4</accession>
<protein>
    <submittedName>
        <fullName evidence="2">Uncharacterized protein</fullName>
    </submittedName>
</protein>
<evidence type="ECO:0000256" key="1">
    <source>
        <dbReference type="SAM" id="MobiDB-lite"/>
    </source>
</evidence>
<feature type="compositionally biased region" description="Basic and acidic residues" evidence="1">
    <location>
        <begin position="33"/>
        <end position="42"/>
    </location>
</feature>